<evidence type="ECO:0000313" key="3">
    <source>
        <dbReference type="Proteomes" id="UP000017396"/>
    </source>
</evidence>
<evidence type="ECO:0000256" key="1">
    <source>
        <dbReference type="SAM" id="MobiDB-lite"/>
    </source>
</evidence>
<reference evidence="2 3" key="1">
    <citation type="journal article" date="2013" name="PLoS ONE">
        <title>Cultivation and Complete Genome Sequencing of Gloeobacter kilaueensis sp. nov., from a Lava Cave in Kilauea Caldera, Hawai'i.</title>
        <authorList>
            <person name="Saw J.H."/>
            <person name="Schatz M."/>
            <person name="Brown M.V."/>
            <person name="Kunkel D.D."/>
            <person name="Foster J.S."/>
            <person name="Shick H."/>
            <person name="Christensen S."/>
            <person name="Hou S."/>
            <person name="Wan X."/>
            <person name="Donachie S.P."/>
        </authorList>
    </citation>
    <scope>NUCLEOTIDE SEQUENCE [LARGE SCALE GENOMIC DNA]</scope>
    <source>
        <strain evidence="3">JS</strain>
    </source>
</reference>
<feature type="compositionally biased region" description="Pro residues" evidence="1">
    <location>
        <begin position="68"/>
        <end position="79"/>
    </location>
</feature>
<proteinExistence type="predicted"/>
<organism evidence="2 3">
    <name type="scientific">Gloeobacter kilaueensis (strain ATCC BAA-2537 / CCAP 1431/1 / ULC 316 / JS1)</name>
    <dbReference type="NCBI Taxonomy" id="1183438"/>
    <lineage>
        <taxon>Bacteria</taxon>
        <taxon>Bacillati</taxon>
        <taxon>Cyanobacteriota</taxon>
        <taxon>Cyanophyceae</taxon>
        <taxon>Gloeobacterales</taxon>
        <taxon>Gloeobacteraceae</taxon>
        <taxon>Gloeobacter</taxon>
    </lineage>
</organism>
<dbReference type="Proteomes" id="UP000017396">
    <property type="component" value="Chromosome"/>
</dbReference>
<dbReference type="HOGENOM" id="CLU_1747040_0_0_3"/>
<gene>
    <name evidence="2" type="ORF">GKIL_0385</name>
</gene>
<dbReference type="EMBL" id="CP003587">
    <property type="protein sequence ID" value="AGY56632.1"/>
    <property type="molecule type" value="Genomic_DNA"/>
</dbReference>
<keyword evidence="3" id="KW-1185">Reference proteome</keyword>
<protein>
    <submittedName>
        <fullName evidence="2">Uncharacterized protein</fullName>
    </submittedName>
</protein>
<dbReference type="STRING" id="1183438.GKIL_0385"/>
<accession>U5QCI7</accession>
<dbReference type="AlphaFoldDB" id="U5QCI7"/>
<sequence length="149" mass="17051">MNNQQQLKAEIRAVIQHLGLNPVEVRQIIHRLGLPADRSRHTRKDCARLLAVLQVCRHSQVPQSANSPRPPASPPPPPSHNDEPAALDAELAIELADRRYFQANPTLMRLLRRPYPCERCCERCTDVLRERRADGTLAKHVFHQLQEPR</sequence>
<name>U5QCI7_GLOK1</name>
<dbReference type="KEGG" id="glj:GKIL_0385"/>
<evidence type="ECO:0000313" key="2">
    <source>
        <dbReference type="EMBL" id="AGY56632.1"/>
    </source>
</evidence>
<feature type="region of interest" description="Disordered" evidence="1">
    <location>
        <begin position="60"/>
        <end position="85"/>
    </location>
</feature>
<dbReference type="RefSeq" id="WP_023171652.1">
    <property type="nucleotide sequence ID" value="NC_022600.1"/>
</dbReference>